<evidence type="ECO:0000313" key="1">
    <source>
        <dbReference type="EMBL" id="KAJ0176937.1"/>
    </source>
</evidence>
<dbReference type="Proteomes" id="UP000824533">
    <property type="component" value="Linkage Group LG12"/>
</dbReference>
<name>A0ACC1D078_9NEOP</name>
<gene>
    <name evidence="1" type="ORF">K1T71_006946</name>
</gene>
<proteinExistence type="predicted"/>
<comment type="caution">
    <text evidence="1">The sequence shown here is derived from an EMBL/GenBank/DDBJ whole genome shotgun (WGS) entry which is preliminary data.</text>
</comment>
<sequence length="241" mass="27152">MIMSEELSLSNITDLACPKSSDSTSNPPKTELSYCNIGDEFCGEPLPSQHITINFKPLDSIDNDFVQKKCCACWEFLRSRQELRHLMVYPEKGVYTDKPTSHETSSTEISIKSEYDEISVKPMRTAVSMLEIVEKKGLIDRTFEAKLPQSMCSLGSREYHENEANPISAKSIRKNKIKACTCSGVCRTCKQKPIDAPPSSASPRVKNLCTKMKEWDQRHPKSMEPPGHPPALIHSTMQRKV</sequence>
<reference evidence="1 2" key="1">
    <citation type="journal article" date="2021" name="Front. Genet.">
        <title>Chromosome-Level Genome Assembly Reveals Significant Gene Expansion in the Toll and IMD Signaling Pathways of Dendrolimus kikuchii.</title>
        <authorList>
            <person name="Zhou J."/>
            <person name="Wu P."/>
            <person name="Xiong Z."/>
            <person name="Liu N."/>
            <person name="Zhao N."/>
            <person name="Ji M."/>
            <person name="Qiu Y."/>
            <person name="Yang B."/>
        </authorList>
    </citation>
    <scope>NUCLEOTIDE SEQUENCE [LARGE SCALE GENOMIC DNA]</scope>
    <source>
        <strain evidence="1">Ann1</strain>
    </source>
</reference>
<dbReference type="EMBL" id="CM034398">
    <property type="protein sequence ID" value="KAJ0176937.1"/>
    <property type="molecule type" value="Genomic_DNA"/>
</dbReference>
<evidence type="ECO:0000313" key="2">
    <source>
        <dbReference type="Proteomes" id="UP000824533"/>
    </source>
</evidence>
<keyword evidence="2" id="KW-1185">Reference proteome</keyword>
<accession>A0ACC1D078</accession>
<organism evidence="1 2">
    <name type="scientific">Dendrolimus kikuchii</name>
    <dbReference type="NCBI Taxonomy" id="765133"/>
    <lineage>
        <taxon>Eukaryota</taxon>
        <taxon>Metazoa</taxon>
        <taxon>Ecdysozoa</taxon>
        <taxon>Arthropoda</taxon>
        <taxon>Hexapoda</taxon>
        <taxon>Insecta</taxon>
        <taxon>Pterygota</taxon>
        <taxon>Neoptera</taxon>
        <taxon>Endopterygota</taxon>
        <taxon>Lepidoptera</taxon>
        <taxon>Glossata</taxon>
        <taxon>Ditrysia</taxon>
        <taxon>Bombycoidea</taxon>
        <taxon>Lasiocampidae</taxon>
        <taxon>Dendrolimus</taxon>
    </lineage>
</organism>
<protein>
    <submittedName>
        <fullName evidence="1">Uncharacterized protein</fullName>
    </submittedName>
</protein>